<protein>
    <submittedName>
        <fullName evidence="2">Uncharacterized protein</fullName>
    </submittedName>
</protein>
<accession>A0A6J4M856</accession>
<proteinExistence type="predicted"/>
<feature type="region of interest" description="Disordered" evidence="1">
    <location>
        <begin position="1"/>
        <end position="29"/>
    </location>
</feature>
<feature type="compositionally biased region" description="Basic and acidic residues" evidence="1">
    <location>
        <begin position="62"/>
        <end position="75"/>
    </location>
</feature>
<dbReference type="AlphaFoldDB" id="A0A6J4M856"/>
<feature type="non-terminal residue" evidence="2">
    <location>
        <position position="125"/>
    </location>
</feature>
<name>A0A6J4M856_9ACTN</name>
<organism evidence="2">
    <name type="scientific">uncultured Nocardioidaceae bacterium</name>
    <dbReference type="NCBI Taxonomy" id="253824"/>
    <lineage>
        <taxon>Bacteria</taxon>
        <taxon>Bacillati</taxon>
        <taxon>Actinomycetota</taxon>
        <taxon>Actinomycetes</taxon>
        <taxon>Propionibacteriales</taxon>
        <taxon>Nocardioidaceae</taxon>
        <taxon>environmental samples</taxon>
    </lineage>
</organism>
<feature type="compositionally biased region" description="Low complexity" evidence="1">
    <location>
        <begin position="9"/>
        <end position="19"/>
    </location>
</feature>
<dbReference type="EMBL" id="CADCUH010000135">
    <property type="protein sequence ID" value="CAA9351988.1"/>
    <property type="molecule type" value="Genomic_DNA"/>
</dbReference>
<reference evidence="2" key="1">
    <citation type="submission" date="2020-02" db="EMBL/GenBank/DDBJ databases">
        <authorList>
            <person name="Meier V. D."/>
        </authorList>
    </citation>
    <scope>NUCLEOTIDE SEQUENCE</scope>
    <source>
        <strain evidence="2">AVDCRST_MAG36</strain>
    </source>
</reference>
<feature type="non-terminal residue" evidence="2">
    <location>
        <position position="1"/>
    </location>
</feature>
<feature type="compositionally biased region" description="Basic residues" evidence="1">
    <location>
        <begin position="98"/>
        <end position="110"/>
    </location>
</feature>
<evidence type="ECO:0000256" key="1">
    <source>
        <dbReference type="SAM" id="MobiDB-lite"/>
    </source>
</evidence>
<feature type="region of interest" description="Disordered" evidence="1">
    <location>
        <begin position="59"/>
        <end position="125"/>
    </location>
</feature>
<gene>
    <name evidence="2" type="ORF">AVDCRST_MAG36-2055</name>
</gene>
<sequence>AAVRRPRRGPQGAGRWQQRPGGGARAVPVARWPVEGRRRGGALGRDRAVVAVVRRRRVVGRRPRDGPGRAGDLRPARGTRGVACRSRPWSGAAGGQRPRQRPPRRVRPRLRLGAGQLAADPVRGL</sequence>
<evidence type="ECO:0000313" key="2">
    <source>
        <dbReference type="EMBL" id="CAA9351988.1"/>
    </source>
</evidence>